<keyword evidence="2" id="KW-0560">Oxidoreductase</keyword>
<comment type="caution">
    <text evidence="5">The sequence shown here is derived from an EMBL/GenBank/DDBJ whole genome shotgun (WGS) entry which is preliminary data.</text>
</comment>
<evidence type="ECO:0000256" key="1">
    <source>
        <dbReference type="ARBA" id="ARBA00006484"/>
    </source>
</evidence>
<dbReference type="PRINTS" id="PR00081">
    <property type="entry name" value="GDHRDH"/>
</dbReference>
<sequence>MGWRTTTALAAGAAAAARVLARRPADLAGRVALVTGGSRGLGLLLARELGRQGCRVAVCARDPAELDRAERDLRDRGIEALAIPCDLREPGTAERLVEEVTGRLGRLDVLVNNAGIIQVGGLAALTEHDFHDAMDTMFWGPLRTSLAALPELRERRGRIVVITSIGGRLSVPHLLPYSCAKFAEVALSEGLDAELAGSGVRVTTVVPWLMRTGSHWRATFAGAPAREYTWFALAAGLPLVSMDGERAARRIVRAVRRGRRHLVLTPMARAADLAHAALPGATLWGMRAMNRLLPRPAGEPAVGGLDAERLSDSALRRALTRWNDEAGRRFNQLPDGRRPQRSG</sequence>
<feature type="domain" description="Ketoreductase" evidence="4">
    <location>
        <begin position="30"/>
        <end position="219"/>
    </location>
</feature>
<name>A0A368T6W9_9ACTN</name>
<dbReference type="InterPro" id="IPR057326">
    <property type="entry name" value="KR_dom"/>
</dbReference>
<evidence type="ECO:0000256" key="2">
    <source>
        <dbReference type="ARBA" id="ARBA00023002"/>
    </source>
</evidence>
<protein>
    <submittedName>
        <fullName evidence="5">Short-chain dehydrogenase</fullName>
    </submittedName>
</protein>
<gene>
    <name evidence="5" type="ORF">DEF24_09525</name>
</gene>
<accession>A0A368T6W9</accession>
<comment type="similarity">
    <text evidence="1 3">Belongs to the short-chain dehydrogenases/reductases (SDR) family.</text>
</comment>
<dbReference type="SMART" id="SM00822">
    <property type="entry name" value="PKS_KR"/>
    <property type="match status" value="1"/>
</dbReference>
<reference evidence="5 6" key="1">
    <citation type="submission" date="2018-04" db="EMBL/GenBank/DDBJ databases">
        <title>Novel actinobacteria from marine sediment.</title>
        <authorList>
            <person name="Ng Z.Y."/>
            <person name="Tan G.Y.A."/>
        </authorList>
    </citation>
    <scope>NUCLEOTIDE SEQUENCE [LARGE SCALE GENOMIC DNA]</scope>
    <source>
        <strain evidence="5 6">TPS81</strain>
    </source>
</reference>
<dbReference type="OrthoDB" id="151996at2"/>
<dbReference type="PANTHER" id="PTHR44196:SF1">
    <property type="entry name" value="DEHYDROGENASE_REDUCTASE SDR FAMILY MEMBER 7B"/>
    <property type="match status" value="1"/>
</dbReference>
<evidence type="ECO:0000313" key="5">
    <source>
        <dbReference type="EMBL" id="RCV59489.1"/>
    </source>
</evidence>
<evidence type="ECO:0000313" key="6">
    <source>
        <dbReference type="Proteomes" id="UP000253318"/>
    </source>
</evidence>
<dbReference type="SUPFAM" id="SSF51735">
    <property type="entry name" value="NAD(P)-binding Rossmann-fold domains"/>
    <property type="match status" value="1"/>
</dbReference>
<dbReference type="Pfam" id="PF00106">
    <property type="entry name" value="adh_short"/>
    <property type="match status" value="1"/>
</dbReference>
<evidence type="ECO:0000259" key="4">
    <source>
        <dbReference type="SMART" id="SM00822"/>
    </source>
</evidence>
<dbReference type="Gene3D" id="3.40.50.720">
    <property type="entry name" value="NAD(P)-binding Rossmann-like Domain"/>
    <property type="match status" value="1"/>
</dbReference>
<dbReference type="PANTHER" id="PTHR44196">
    <property type="entry name" value="DEHYDROGENASE/REDUCTASE SDR FAMILY MEMBER 7B"/>
    <property type="match status" value="1"/>
</dbReference>
<organism evidence="5 6">
    <name type="scientific">Marinitenerispora sediminis</name>
    <dbReference type="NCBI Taxonomy" id="1931232"/>
    <lineage>
        <taxon>Bacteria</taxon>
        <taxon>Bacillati</taxon>
        <taxon>Actinomycetota</taxon>
        <taxon>Actinomycetes</taxon>
        <taxon>Streptosporangiales</taxon>
        <taxon>Nocardiopsidaceae</taxon>
        <taxon>Marinitenerispora</taxon>
    </lineage>
</organism>
<proteinExistence type="inferred from homology"/>
<dbReference type="AlphaFoldDB" id="A0A368T6W9"/>
<dbReference type="GO" id="GO:0016020">
    <property type="term" value="C:membrane"/>
    <property type="evidence" value="ECO:0007669"/>
    <property type="project" value="TreeGrafter"/>
</dbReference>
<keyword evidence="6" id="KW-1185">Reference proteome</keyword>
<dbReference type="EMBL" id="QEIN01000060">
    <property type="protein sequence ID" value="RCV59489.1"/>
    <property type="molecule type" value="Genomic_DNA"/>
</dbReference>
<dbReference type="InterPro" id="IPR036291">
    <property type="entry name" value="NAD(P)-bd_dom_sf"/>
</dbReference>
<evidence type="ECO:0000256" key="3">
    <source>
        <dbReference type="RuleBase" id="RU000363"/>
    </source>
</evidence>
<dbReference type="PRINTS" id="PR00080">
    <property type="entry name" value="SDRFAMILY"/>
</dbReference>
<dbReference type="Proteomes" id="UP000253318">
    <property type="component" value="Unassembled WGS sequence"/>
</dbReference>
<dbReference type="InterPro" id="IPR002347">
    <property type="entry name" value="SDR_fam"/>
</dbReference>
<dbReference type="GO" id="GO:0016491">
    <property type="term" value="F:oxidoreductase activity"/>
    <property type="evidence" value="ECO:0007669"/>
    <property type="project" value="UniProtKB-KW"/>
</dbReference>
<dbReference type="RefSeq" id="WP_114397267.1">
    <property type="nucleotide sequence ID" value="NZ_QEIM01000032.1"/>
</dbReference>